<dbReference type="GeneID" id="26908633"/>
<dbReference type="AlphaFoldDB" id="A0A0M9FTN2"/>
<organism evidence="2 3">
    <name type="scientific">Leptomonas pyrrhocoris</name>
    <name type="common">Firebug parasite</name>
    <dbReference type="NCBI Taxonomy" id="157538"/>
    <lineage>
        <taxon>Eukaryota</taxon>
        <taxon>Discoba</taxon>
        <taxon>Euglenozoa</taxon>
        <taxon>Kinetoplastea</taxon>
        <taxon>Metakinetoplastina</taxon>
        <taxon>Trypanosomatida</taxon>
        <taxon>Trypanosomatidae</taxon>
        <taxon>Leishmaniinae</taxon>
        <taxon>Leptomonas</taxon>
    </lineage>
</organism>
<evidence type="ECO:0000313" key="2">
    <source>
        <dbReference type="EMBL" id="KPA75835.1"/>
    </source>
</evidence>
<protein>
    <submittedName>
        <fullName evidence="2">Uncharacterized protein</fullName>
    </submittedName>
</protein>
<feature type="transmembrane region" description="Helical" evidence="1">
    <location>
        <begin position="49"/>
        <end position="72"/>
    </location>
</feature>
<reference evidence="2 3" key="1">
    <citation type="submission" date="2015-07" db="EMBL/GenBank/DDBJ databases">
        <title>High-quality genome of monoxenous trypanosomatid Leptomonas pyrrhocoris.</title>
        <authorList>
            <person name="Flegontov P."/>
            <person name="Butenko A."/>
            <person name="Firsov S."/>
            <person name="Vlcek C."/>
            <person name="Logacheva M.D."/>
            <person name="Field M."/>
            <person name="Filatov D."/>
            <person name="Flegontova O."/>
            <person name="Gerasimov E."/>
            <person name="Jackson A.P."/>
            <person name="Kelly S."/>
            <person name="Opperdoes F."/>
            <person name="O'Reilly A."/>
            <person name="Votypka J."/>
            <person name="Yurchenko V."/>
            <person name="Lukes J."/>
        </authorList>
    </citation>
    <scope>NUCLEOTIDE SEQUENCE [LARGE SCALE GENOMIC DNA]</scope>
    <source>
        <strain evidence="2">H10</strain>
    </source>
</reference>
<gene>
    <name evidence="2" type="ORF">ABB37_08348</name>
</gene>
<evidence type="ECO:0000256" key="1">
    <source>
        <dbReference type="SAM" id="Phobius"/>
    </source>
</evidence>
<keyword evidence="3" id="KW-1185">Reference proteome</keyword>
<dbReference type="EMBL" id="LGTL01000023">
    <property type="protein sequence ID" value="KPA75835.1"/>
    <property type="molecule type" value="Genomic_DNA"/>
</dbReference>
<dbReference type="RefSeq" id="XP_015654274.1">
    <property type="nucleotide sequence ID" value="XM_015807325.1"/>
</dbReference>
<comment type="caution">
    <text evidence="2">The sequence shown here is derived from an EMBL/GenBank/DDBJ whole genome shotgun (WGS) entry which is preliminary data.</text>
</comment>
<sequence length="76" mass="8389">MAETSESTAEAYIEYLEKQLLEVTSCRCYQPVHRFTALSASRGGSVRRLILASVLDALKVCLGVFLVLQIAVRLSL</sequence>
<name>A0A0M9FTN2_LEPPY</name>
<keyword evidence="1" id="KW-1133">Transmembrane helix</keyword>
<evidence type="ECO:0000313" key="3">
    <source>
        <dbReference type="Proteomes" id="UP000037923"/>
    </source>
</evidence>
<keyword evidence="1" id="KW-0472">Membrane</keyword>
<dbReference type="Proteomes" id="UP000037923">
    <property type="component" value="Unassembled WGS sequence"/>
</dbReference>
<proteinExistence type="predicted"/>
<dbReference type="VEuPathDB" id="TriTrypDB:LpyrH10_23_1330"/>
<accession>A0A0M9FTN2</accession>
<keyword evidence="1" id="KW-0812">Transmembrane</keyword>